<dbReference type="InterPro" id="IPR047117">
    <property type="entry name" value="PERK1-13-like"/>
</dbReference>
<proteinExistence type="predicted"/>
<dbReference type="PANTHER" id="PTHR47982">
    <property type="entry name" value="PROLINE-RICH RECEPTOR-LIKE PROTEIN KINASE PERK4"/>
    <property type="match status" value="1"/>
</dbReference>
<protein>
    <recommendedName>
        <fullName evidence="2">non-specific serine/threonine protein kinase</fullName>
        <ecNumber evidence="2">2.7.11.1</ecNumber>
    </recommendedName>
</protein>
<keyword evidence="5" id="KW-0808">Transferase</keyword>
<dbReference type="SUPFAM" id="SSF56112">
    <property type="entry name" value="Protein kinase-like (PK-like)"/>
    <property type="match status" value="1"/>
</dbReference>
<keyword evidence="3" id="KW-1003">Cell membrane</keyword>
<evidence type="ECO:0000256" key="8">
    <source>
        <dbReference type="ARBA" id="ARBA00022777"/>
    </source>
</evidence>
<evidence type="ECO:0000256" key="14">
    <source>
        <dbReference type="SAM" id="MobiDB-lite"/>
    </source>
</evidence>
<comment type="caution">
    <text evidence="16">The sequence shown here is derived from an EMBL/GenBank/DDBJ whole genome shotgun (WGS) entry which is preliminary data.</text>
</comment>
<keyword evidence="9" id="KW-0067">ATP-binding</keyword>
<gene>
    <name evidence="16" type="ORF">P3X46_013669</name>
</gene>
<reference evidence="16 17" key="1">
    <citation type="journal article" date="2023" name="Plant Biotechnol. J.">
        <title>Chromosome-level wild Hevea brasiliensis genome provides new tools for genomic-assisted breeding and valuable loci to elevate rubber yield.</title>
        <authorList>
            <person name="Cheng H."/>
            <person name="Song X."/>
            <person name="Hu Y."/>
            <person name="Wu T."/>
            <person name="Yang Q."/>
            <person name="An Z."/>
            <person name="Feng S."/>
            <person name="Deng Z."/>
            <person name="Wu W."/>
            <person name="Zeng X."/>
            <person name="Tu M."/>
            <person name="Wang X."/>
            <person name="Huang H."/>
        </authorList>
    </citation>
    <scope>NUCLEOTIDE SEQUENCE [LARGE SCALE GENOMIC DNA]</scope>
    <source>
        <strain evidence="16">MT/VB/25A 57/8</strain>
    </source>
</reference>
<evidence type="ECO:0000256" key="4">
    <source>
        <dbReference type="ARBA" id="ARBA00022527"/>
    </source>
</evidence>
<evidence type="ECO:0000256" key="1">
    <source>
        <dbReference type="ARBA" id="ARBA00004162"/>
    </source>
</evidence>
<dbReference type="EC" id="2.7.11.1" evidence="2"/>
<dbReference type="PROSITE" id="PS51514">
    <property type="entry name" value="BRX"/>
    <property type="match status" value="1"/>
</dbReference>
<evidence type="ECO:0000256" key="2">
    <source>
        <dbReference type="ARBA" id="ARBA00012513"/>
    </source>
</evidence>
<evidence type="ECO:0000256" key="9">
    <source>
        <dbReference type="ARBA" id="ARBA00022840"/>
    </source>
</evidence>
<evidence type="ECO:0000256" key="12">
    <source>
        <dbReference type="ARBA" id="ARBA00047899"/>
    </source>
</evidence>
<dbReference type="EMBL" id="JARPOI010000008">
    <property type="protein sequence ID" value="KAJ9175087.1"/>
    <property type="molecule type" value="Genomic_DNA"/>
</dbReference>
<evidence type="ECO:0000259" key="15">
    <source>
        <dbReference type="PROSITE" id="PS51514"/>
    </source>
</evidence>
<keyword evidence="17" id="KW-1185">Reference proteome</keyword>
<sequence>MYAKEHNISYPFSKTPKTFKKSILDLPFFFRKLVASLTSLDQTRELNYADPEYYPQKVSEKSDVYSYGVVLLELISGRKTILEGTDIVAWAKPQIESALHSGDHTNLVDSKLLQTKYNEKEMKIMISCAAACVYKPSSSRPKMNQIVRALEGYMCIEEIWNEKNDNIFLKVISPISGTSLAFPTGIDSTLSNGAQGPDPSFRDSTPTNGRDDPPDSRLPNGGEQVQSISTESESVDGKVSRSLNDGENGVTSRDSTLVASSNGVTSRVSTLVAGSNEVEAEWIEQYEPDVYITLVALRDGTTDLKRVRFSRRRFTEQQAETWWSENRENVYEKYNIVGSKRATSSSSQS</sequence>
<feature type="domain" description="BRX" evidence="15">
    <location>
        <begin position="280"/>
        <end position="335"/>
    </location>
</feature>
<evidence type="ECO:0000256" key="7">
    <source>
        <dbReference type="ARBA" id="ARBA00022741"/>
    </source>
</evidence>
<evidence type="ECO:0000313" key="17">
    <source>
        <dbReference type="Proteomes" id="UP001174677"/>
    </source>
</evidence>
<comment type="subcellular location">
    <subcellularLocation>
        <location evidence="1">Cell membrane</location>
        <topology evidence="1">Single-pass membrane protein</topology>
    </subcellularLocation>
</comment>
<keyword evidence="6" id="KW-0812">Transmembrane</keyword>
<evidence type="ECO:0000256" key="13">
    <source>
        <dbReference type="ARBA" id="ARBA00048679"/>
    </source>
</evidence>
<dbReference type="Gene3D" id="1.10.510.10">
    <property type="entry name" value="Transferase(Phosphotransferase) domain 1"/>
    <property type="match status" value="1"/>
</dbReference>
<feature type="compositionally biased region" description="Polar residues" evidence="14">
    <location>
        <begin position="223"/>
        <end position="232"/>
    </location>
</feature>
<dbReference type="Pfam" id="PF08381">
    <property type="entry name" value="BRX"/>
    <property type="match status" value="1"/>
</dbReference>
<evidence type="ECO:0000256" key="10">
    <source>
        <dbReference type="ARBA" id="ARBA00022989"/>
    </source>
</evidence>
<evidence type="ECO:0000313" key="16">
    <source>
        <dbReference type="EMBL" id="KAJ9175087.1"/>
    </source>
</evidence>
<evidence type="ECO:0000256" key="6">
    <source>
        <dbReference type="ARBA" id="ARBA00022692"/>
    </source>
</evidence>
<organism evidence="16 17">
    <name type="scientific">Hevea brasiliensis</name>
    <name type="common">Para rubber tree</name>
    <name type="synonym">Siphonia brasiliensis</name>
    <dbReference type="NCBI Taxonomy" id="3981"/>
    <lineage>
        <taxon>Eukaryota</taxon>
        <taxon>Viridiplantae</taxon>
        <taxon>Streptophyta</taxon>
        <taxon>Embryophyta</taxon>
        <taxon>Tracheophyta</taxon>
        <taxon>Spermatophyta</taxon>
        <taxon>Magnoliopsida</taxon>
        <taxon>eudicotyledons</taxon>
        <taxon>Gunneridae</taxon>
        <taxon>Pentapetalae</taxon>
        <taxon>rosids</taxon>
        <taxon>fabids</taxon>
        <taxon>Malpighiales</taxon>
        <taxon>Euphorbiaceae</taxon>
        <taxon>Crotonoideae</taxon>
        <taxon>Micrandreae</taxon>
        <taxon>Hevea</taxon>
    </lineage>
</organism>
<keyword evidence="4" id="KW-0723">Serine/threonine-protein kinase</keyword>
<dbReference type="Proteomes" id="UP001174677">
    <property type="component" value="Chromosome 8"/>
</dbReference>
<keyword evidence="11" id="KW-0472">Membrane</keyword>
<keyword evidence="8" id="KW-0418">Kinase</keyword>
<feature type="region of interest" description="Disordered" evidence="14">
    <location>
        <begin position="187"/>
        <end position="258"/>
    </location>
</feature>
<comment type="catalytic activity">
    <reaction evidence="12">
        <text>L-threonyl-[protein] + ATP = O-phospho-L-threonyl-[protein] + ADP + H(+)</text>
        <dbReference type="Rhea" id="RHEA:46608"/>
        <dbReference type="Rhea" id="RHEA-COMP:11060"/>
        <dbReference type="Rhea" id="RHEA-COMP:11605"/>
        <dbReference type="ChEBI" id="CHEBI:15378"/>
        <dbReference type="ChEBI" id="CHEBI:30013"/>
        <dbReference type="ChEBI" id="CHEBI:30616"/>
        <dbReference type="ChEBI" id="CHEBI:61977"/>
        <dbReference type="ChEBI" id="CHEBI:456216"/>
        <dbReference type="EC" id="2.7.11.1"/>
    </reaction>
</comment>
<dbReference type="PANTHER" id="PTHR47982:SF40">
    <property type="entry name" value="NON-SPECIFIC SERINE_THREONINE PROTEIN KINASE"/>
    <property type="match status" value="1"/>
</dbReference>
<keyword evidence="10" id="KW-1133">Transmembrane helix</keyword>
<dbReference type="InterPro" id="IPR013591">
    <property type="entry name" value="Brevis_radix_dom"/>
</dbReference>
<dbReference type="Pfam" id="PF07714">
    <property type="entry name" value="PK_Tyr_Ser-Thr"/>
    <property type="match status" value="1"/>
</dbReference>
<dbReference type="InterPro" id="IPR001245">
    <property type="entry name" value="Ser-Thr/Tyr_kinase_cat_dom"/>
</dbReference>
<evidence type="ECO:0000256" key="5">
    <source>
        <dbReference type="ARBA" id="ARBA00022679"/>
    </source>
</evidence>
<dbReference type="InterPro" id="IPR011009">
    <property type="entry name" value="Kinase-like_dom_sf"/>
</dbReference>
<keyword evidence="7" id="KW-0547">Nucleotide-binding</keyword>
<feature type="compositionally biased region" description="Polar residues" evidence="14">
    <location>
        <begin position="241"/>
        <end position="258"/>
    </location>
</feature>
<accession>A0ABQ9M495</accession>
<evidence type="ECO:0000256" key="3">
    <source>
        <dbReference type="ARBA" id="ARBA00022475"/>
    </source>
</evidence>
<evidence type="ECO:0000256" key="11">
    <source>
        <dbReference type="ARBA" id="ARBA00023136"/>
    </source>
</evidence>
<comment type="catalytic activity">
    <reaction evidence="13">
        <text>L-seryl-[protein] + ATP = O-phospho-L-seryl-[protein] + ADP + H(+)</text>
        <dbReference type="Rhea" id="RHEA:17989"/>
        <dbReference type="Rhea" id="RHEA-COMP:9863"/>
        <dbReference type="Rhea" id="RHEA-COMP:11604"/>
        <dbReference type="ChEBI" id="CHEBI:15378"/>
        <dbReference type="ChEBI" id="CHEBI:29999"/>
        <dbReference type="ChEBI" id="CHEBI:30616"/>
        <dbReference type="ChEBI" id="CHEBI:83421"/>
        <dbReference type="ChEBI" id="CHEBI:456216"/>
        <dbReference type="EC" id="2.7.11.1"/>
    </reaction>
</comment>
<name>A0ABQ9M495_HEVBR</name>